<accession>F5YEY5</accession>
<proteinExistence type="predicted"/>
<dbReference type="Proteomes" id="UP000009222">
    <property type="component" value="Chromosome"/>
</dbReference>
<keyword evidence="2" id="KW-1185">Reference proteome</keyword>
<reference evidence="2" key="1">
    <citation type="submission" date="2009-12" db="EMBL/GenBank/DDBJ databases">
        <title>Complete sequence of Treponema azotonutricium strain ZAS-9.</title>
        <authorList>
            <person name="Tetu S.G."/>
            <person name="Matson E."/>
            <person name="Ren Q."/>
            <person name="Seshadri R."/>
            <person name="Elbourne L."/>
            <person name="Hassan K.A."/>
            <person name="Durkin A."/>
            <person name="Radune D."/>
            <person name="Mohamoud Y."/>
            <person name="Shay R."/>
            <person name="Jin S."/>
            <person name="Zhang X."/>
            <person name="Lucey K."/>
            <person name="Ballor N.R."/>
            <person name="Ottesen E."/>
            <person name="Rosenthal R."/>
            <person name="Allen A."/>
            <person name="Leadbetter J.R."/>
            <person name="Paulsen I.T."/>
        </authorList>
    </citation>
    <scope>NUCLEOTIDE SEQUENCE [LARGE SCALE GENOMIC DNA]</scope>
    <source>
        <strain evidence="2">ATCC BAA-888 / DSM 13862 / ZAS-9</strain>
    </source>
</reference>
<gene>
    <name evidence="1" type="ordered locus">TREAZ_0139</name>
</gene>
<protein>
    <recommendedName>
        <fullName evidence="3">WYL domain-containing protein</fullName>
    </recommendedName>
</protein>
<dbReference type="EMBL" id="CP001841">
    <property type="protein sequence ID" value="AEF81464.1"/>
    <property type="molecule type" value="Genomic_DNA"/>
</dbReference>
<dbReference type="HOGENOM" id="CLU_1026500_0_0_12"/>
<dbReference type="KEGG" id="taz:TREAZ_0139"/>
<evidence type="ECO:0008006" key="3">
    <source>
        <dbReference type="Google" id="ProtNLM"/>
    </source>
</evidence>
<dbReference type="InParanoid" id="F5YEY5"/>
<evidence type="ECO:0000313" key="2">
    <source>
        <dbReference type="Proteomes" id="UP000009222"/>
    </source>
</evidence>
<sequence>MYFIDKKIRENFYPTTVSLARDYVEKYGQSVNSRTIAGDIASLKAKFHAPLSYDYQKKGYFYTNPNFQLPVLKDDPEDPLPTMAAEVHPRTAAIPEWQQAFIASLVDKVLPFPKGQNQSKGKASVLLNNMVLDTDFGAVAQPLMHALNSNTAVRLSYAFSGKKPIEKIFRPIHLICALEMNLVFGTIKEEKRERYALLYLDRIREVSPCGKMTAPPSYVAVQTIRSRDIEVVIALEKSDVLLIFTCAPNNAPAKFLPEYTLLVQTEIFAEH</sequence>
<reference evidence="1 2" key="2">
    <citation type="journal article" date="2011" name="ISME J.">
        <title>RNA-seq reveals cooperative metabolic interactions between two termite-gut spirochete species in co-culture.</title>
        <authorList>
            <person name="Rosenthal A.Z."/>
            <person name="Matson E.G."/>
            <person name="Eldar A."/>
            <person name="Leadbetter J.R."/>
        </authorList>
    </citation>
    <scope>NUCLEOTIDE SEQUENCE [LARGE SCALE GENOMIC DNA]</scope>
    <source>
        <strain evidence="2">ATCC BAA-888 / DSM 13862 / ZAS-9</strain>
    </source>
</reference>
<organism evidence="1 2">
    <name type="scientific">Leadbettera azotonutricia (strain ATCC BAA-888 / DSM 13862 / ZAS-9)</name>
    <name type="common">Treponema azotonutricium</name>
    <dbReference type="NCBI Taxonomy" id="545695"/>
    <lineage>
        <taxon>Bacteria</taxon>
        <taxon>Pseudomonadati</taxon>
        <taxon>Spirochaetota</taxon>
        <taxon>Spirochaetia</taxon>
        <taxon>Spirochaetales</taxon>
        <taxon>Breznakiellaceae</taxon>
        <taxon>Leadbettera</taxon>
    </lineage>
</organism>
<dbReference type="AlphaFoldDB" id="F5YEY5"/>
<evidence type="ECO:0000313" key="1">
    <source>
        <dbReference type="EMBL" id="AEF81464.1"/>
    </source>
</evidence>
<name>F5YEY5_LEAAZ</name>